<feature type="transmembrane region" description="Helical" evidence="1">
    <location>
        <begin position="21"/>
        <end position="44"/>
    </location>
</feature>
<keyword evidence="1" id="KW-0812">Transmembrane</keyword>
<evidence type="ECO:0000256" key="1">
    <source>
        <dbReference type="SAM" id="Phobius"/>
    </source>
</evidence>
<accession>A0A803QXT3</accession>
<organism evidence="2 3">
    <name type="scientific">Cannabis sativa</name>
    <name type="common">Hemp</name>
    <name type="synonym">Marijuana</name>
    <dbReference type="NCBI Taxonomy" id="3483"/>
    <lineage>
        <taxon>Eukaryota</taxon>
        <taxon>Viridiplantae</taxon>
        <taxon>Streptophyta</taxon>
        <taxon>Embryophyta</taxon>
        <taxon>Tracheophyta</taxon>
        <taxon>Spermatophyta</taxon>
        <taxon>Magnoliopsida</taxon>
        <taxon>eudicotyledons</taxon>
        <taxon>Gunneridae</taxon>
        <taxon>Pentapetalae</taxon>
        <taxon>rosids</taxon>
        <taxon>fabids</taxon>
        <taxon>Rosales</taxon>
        <taxon>Cannabaceae</taxon>
        <taxon>Cannabis</taxon>
    </lineage>
</organism>
<feature type="transmembrane region" description="Helical" evidence="1">
    <location>
        <begin position="50"/>
        <end position="69"/>
    </location>
</feature>
<evidence type="ECO:0000313" key="3">
    <source>
        <dbReference type="Proteomes" id="UP000596661"/>
    </source>
</evidence>
<dbReference type="EnsemblPlants" id="novel_model_2691_5bd9a17a.2.5bd9b137">
    <property type="protein sequence ID" value="cds.novel_model_2691_5bd9a17a.2.5bd9b137"/>
    <property type="gene ID" value="novel_gene_1445_5bd9a17a"/>
</dbReference>
<protein>
    <submittedName>
        <fullName evidence="2">Uncharacterized protein</fullName>
    </submittedName>
</protein>
<keyword evidence="3" id="KW-1185">Reference proteome</keyword>
<dbReference type="EMBL" id="UZAU01000248">
    <property type="status" value="NOT_ANNOTATED_CDS"/>
    <property type="molecule type" value="Genomic_DNA"/>
</dbReference>
<proteinExistence type="predicted"/>
<keyword evidence="1" id="KW-1133">Transmembrane helix</keyword>
<dbReference type="Proteomes" id="UP000596661">
    <property type="component" value="Chromosome 3"/>
</dbReference>
<reference evidence="2" key="1">
    <citation type="submission" date="2018-11" db="EMBL/GenBank/DDBJ databases">
        <authorList>
            <person name="Grassa J C."/>
        </authorList>
    </citation>
    <scope>NUCLEOTIDE SEQUENCE [LARGE SCALE GENOMIC DNA]</scope>
</reference>
<evidence type="ECO:0000313" key="2">
    <source>
        <dbReference type="EnsemblPlants" id="cds.novel_model_2691_5bd9a17a.2.5bd9b137"/>
    </source>
</evidence>
<dbReference type="AlphaFoldDB" id="A0A803QXT3"/>
<gene>
    <name evidence="2" type="primary">LOC115709830</name>
</gene>
<sequence>MVRISDLFVTRRRRRLICSSRELWLIGPKVGFCLTFFLFGVIIVRIKLRILMGFAVICFSSNLVDLGGFGN</sequence>
<dbReference type="Gramene" id="novel_model_2691_5bd9a17a.2.5bd9b137">
    <property type="protein sequence ID" value="cds.novel_model_2691_5bd9a17a.2.5bd9b137"/>
    <property type="gene ID" value="novel_gene_1445_5bd9a17a"/>
</dbReference>
<keyword evidence="1" id="KW-0472">Membrane</keyword>
<name>A0A803QXT3_CANSA</name>
<reference evidence="2" key="2">
    <citation type="submission" date="2021-03" db="UniProtKB">
        <authorList>
            <consortium name="EnsemblPlants"/>
        </authorList>
    </citation>
    <scope>IDENTIFICATION</scope>
</reference>